<comment type="cofactor">
    <cofactor evidence="3 21">
        <name>methylcob(III)alamin</name>
        <dbReference type="ChEBI" id="CHEBI:28115"/>
    </cofactor>
</comment>
<evidence type="ECO:0000256" key="17">
    <source>
        <dbReference type="ARBA" id="ARBA00023285"/>
    </source>
</evidence>
<dbReference type="InterPro" id="IPR000489">
    <property type="entry name" value="Pterin-binding_dom"/>
</dbReference>
<dbReference type="GeneID" id="91340675"/>
<feature type="binding site" evidence="22">
    <location>
        <position position="303"/>
    </location>
    <ligand>
        <name>Zn(2+)</name>
        <dbReference type="ChEBI" id="CHEBI:29105"/>
    </ligand>
</feature>
<dbReference type="Pfam" id="PF02965">
    <property type="entry name" value="Met_synt_B12"/>
    <property type="match status" value="1"/>
</dbReference>
<dbReference type="InterPro" id="IPR011822">
    <property type="entry name" value="MetH"/>
</dbReference>
<evidence type="ECO:0000256" key="3">
    <source>
        <dbReference type="ARBA" id="ARBA00001956"/>
    </source>
</evidence>
<evidence type="ECO:0000256" key="10">
    <source>
        <dbReference type="ARBA" id="ARBA00022628"/>
    </source>
</evidence>
<dbReference type="PIRSF" id="PIRSF000381">
    <property type="entry name" value="MetH"/>
    <property type="match status" value="1"/>
</dbReference>
<dbReference type="Pfam" id="PF02574">
    <property type="entry name" value="S-methyl_trans"/>
    <property type="match status" value="1"/>
</dbReference>
<dbReference type="PANTHER" id="PTHR45833">
    <property type="entry name" value="METHIONINE SYNTHASE"/>
    <property type="match status" value="1"/>
</dbReference>
<feature type="domain" description="AdoMet activation" evidence="25">
    <location>
        <begin position="889"/>
        <end position="1174"/>
    </location>
</feature>
<evidence type="ECO:0000256" key="1">
    <source>
        <dbReference type="ARBA" id="ARBA00001700"/>
    </source>
</evidence>
<evidence type="ECO:0000256" key="4">
    <source>
        <dbReference type="ARBA" id="ARBA00005178"/>
    </source>
</evidence>
<comment type="domain">
    <text evidence="21">Modular enzyme with four functionally distinct domains. The isolated Hcy-binding domain catalyzes methyl transfer from free methylcobalamin to homocysteine. The Hcy-binding domain in association with the pterin-binding domain catalyzes the methylation of cob(I)alamin by methyltetrahydrofolate and the methylation of homocysteine. The B12-binding domain binds the cofactor. The AdoMet activation domain binds S-adenosyl-L-methionine. Under aerobic conditions cob(I)alamin can be converted to inactive cob(II)alamin. Reductive methylation by S-adenosyl-L-methionine and flavodoxin regenerates methylcobalamin.</text>
</comment>
<evidence type="ECO:0000256" key="19">
    <source>
        <dbReference type="ARBA" id="ARBA00031040"/>
    </source>
</evidence>
<dbReference type="Proteomes" id="UP001432209">
    <property type="component" value="Chromosome"/>
</dbReference>
<feature type="domain" description="B12-binding N-terminal" evidence="27">
    <location>
        <begin position="641"/>
        <end position="734"/>
    </location>
</feature>
<keyword evidence="11 21" id="KW-0808">Transferase</keyword>
<keyword evidence="10 21" id="KW-0846">Cobalamin</keyword>
<dbReference type="NCBIfam" id="TIGR02082">
    <property type="entry name" value="metH"/>
    <property type="match status" value="1"/>
</dbReference>
<evidence type="ECO:0000259" key="26">
    <source>
        <dbReference type="PROSITE" id="PS51332"/>
    </source>
</evidence>
<dbReference type="SUPFAM" id="SSF52242">
    <property type="entry name" value="Cobalamin (vitamin B12)-binding domain"/>
    <property type="match status" value="1"/>
</dbReference>
<sequence length="1174" mass="127902">MAPSSSISADSRTRIEALREALATRVVVADGAMGTMLQAQDPTMEDFQDLEGCNEILNVTRPDIVRSVHEEYFAVGVDCVETNTFGTNYAALAEYDIPERVFELSEAGARIAREVADEFTLSTGQQRWVLGSMGPGTKLPTLGHVDYVTLRDAYQRNAEGMIAGGADALLVETTQDLLQTKAAVLGARRALDATGAKLPVICSVTVETTGTMLLGSEIGAALTALEPLGIDMIGLNCATGPAEMSEHLRYLAQHSRIPLSCMPNAGLPVLGKDGAHYPLTAGELADAQETFVRDYGLSLVGGCCGTTPEHLRQVVERVRGAEVTERVARPEPGAASLYQTVPFRQDTSYLAIGERTNANGSKKFREAMLEGRWDDCVEMARAQIREGAHLLDLCVDYVGRDGVADMAELAGRFATASTLPIVLDSTELPVLRAGLEKLGGRAVINSVNYEDGDGPESRFVKVTELAVEHGAALIALTIDEEGQARTPEHKVAIAERLIADLTGNWGVHESDILIDTLTFTICTGQEESRKDGIATIEAIRELKKRHPDVQTTLGLSNISFGLNPAARIVLNSVFLDECVKAGLDSAIVHASKILPIARLDEEQVKVALDLIYDRRAEGYDPLQKLMQLFEGVNTKSMKDGRAEELLALPLNERLERRIIDGEKNGLEDDLTAALADRPALEIVNDTLLNGMKVVGELFGSGQMQLPFVLQSAEVMKTAVAFLEPHMEKVADGEDAVGKGTIVLATVRGDVHDIGKNLVDIILSNNGYTVVNLGIKQPVSAILEAAEEHRADVIGMSGLLVKSTVIMKENLQELNQRKMAADFPVILGGAALTRAYVEQDLHEIYEGEVRYARDAFEGLRLMDALIGIKRGVPGAVLPELKQRRVKPVAAAAVVEEHPEEGAVRSDVSVTNPVPEPPFWGTRVIKGIQLKEYASWLDEGALFKGQWGLKEARKGGPSYEELVESEGRPHLRGWLEKLQTQNLLEAAVVYGYFPCVSKGDDLILLGEDGSERTRFTFPRQRRGRRLCLADFFRPEESGETDVVGLQVVTVGSRIGAATAELFEKNAYRDYLELHGLSVQLAEALAEYWHARVRSELGFAGEDPSDVEDMFALKYRGARFSLGYGACPNLEDRAKIADLLEPGRIGVELSEEFQLHPEQSTDAIVIHHPEAKYFNAR</sequence>
<evidence type="ECO:0000259" key="27">
    <source>
        <dbReference type="PROSITE" id="PS51337"/>
    </source>
</evidence>
<feature type="domain" description="Pterin-binding" evidence="24">
    <location>
        <begin position="349"/>
        <end position="612"/>
    </location>
</feature>
<dbReference type="SMART" id="SM01018">
    <property type="entry name" value="B12-binding_2"/>
    <property type="match status" value="1"/>
</dbReference>
<evidence type="ECO:0000259" key="24">
    <source>
        <dbReference type="PROSITE" id="PS50972"/>
    </source>
</evidence>
<evidence type="ECO:0000256" key="6">
    <source>
        <dbReference type="ARBA" id="ARBA00012032"/>
    </source>
</evidence>
<evidence type="ECO:0000256" key="8">
    <source>
        <dbReference type="ARBA" id="ARBA00022603"/>
    </source>
</evidence>
<dbReference type="InterPro" id="IPR036724">
    <property type="entry name" value="Cobalamin-bd_sf"/>
</dbReference>
<dbReference type="Gene3D" id="1.10.1240.10">
    <property type="entry name" value="Methionine synthase domain"/>
    <property type="match status" value="1"/>
</dbReference>
<feature type="binding site" evidence="22">
    <location>
        <position position="304"/>
    </location>
    <ligand>
        <name>Zn(2+)</name>
        <dbReference type="ChEBI" id="CHEBI:29105"/>
    </ligand>
</feature>
<evidence type="ECO:0000256" key="12">
    <source>
        <dbReference type="ARBA" id="ARBA00022691"/>
    </source>
</evidence>
<gene>
    <name evidence="28" type="primary">metH</name>
    <name evidence="28" type="ORF">OG442_34060</name>
</gene>
<evidence type="ECO:0000256" key="11">
    <source>
        <dbReference type="ARBA" id="ARBA00022679"/>
    </source>
</evidence>
<dbReference type="InterPro" id="IPR036594">
    <property type="entry name" value="Meth_synthase_dom"/>
</dbReference>
<dbReference type="RefSeq" id="WP_329080551.1">
    <property type="nucleotide sequence ID" value="NZ_CP108849.2"/>
</dbReference>
<evidence type="ECO:0000256" key="15">
    <source>
        <dbReference type="ARBA" id="ARBA00022833"/>
    </source>
</evidence>
<dbReference type="Gene3D" id="3.20.20.20">
    <property type="entry name" value="Dihydropteroate synthase-like"/>
    <property type="match status" value="1"/>
</dbReference>
<dbReference type="Pfam" id="PF02607">
    <property type="entry name" value="B12-binding_2"/>
    <property type="match status" value="1"/>
</dbReference>
<evidence type="ECO:0000256" key="20">
    <source>
        <dbReference type="NCBIfam" id="TIGR02082"/>
    </source>
</evidence>
<keyword evidence="16 21" id="KW-0486">Methionine biosynthesis</keyword>
<dbReference type="PROSITE" id="PS51337">
    <property type="entry name" value="B12_BINDING_NTER"/>
    <property type="match status" value="1"/>
</dbReference>
<dbReference type="Pfam" id="PF00809">
    <property type="entry name" value="Pterin_bind"/>
    <property type="match status" value="1"/>
</dbReference>
<protein>
    <recommendedName>
        <fullName evidence="7 20">Methionine synthase</fullName>
        <ecNumber evidence="6 20">2.1.1.13</ecNumber>
    </recommendedName>
    <alternativeName>
        <fullName evidence="19 21">5-methyltetrahydrofolate--homocysteine methyltransferase</fullName>
    </alternativeName>
</protein>
<evidence type="ECO:0000256" key="13">
    <source>
        <dbReference type="ARBA" id="ARBA00022723"/>
    </source>
</evidence>
<comment type="cofactor">
    <cofactor evidence="2 21 22">
        <name>Zn(2+)</name>
        <dbReference type="ChEBI" id="CHEBI:29105"/>
    </cofactor>
</comment>
<keyword evidence="29" id="KW-1185">Reference proteome</keyword>
<dbReference type="SUPFAM" id="SSF56507">
    <property type="entry name" value="Methionine synthase activation domain-like"/>
    <property type="match status" value="1"/>
</dbReference>
<dbReference type="InterPro" id="IPR004223">
    <property type="entry name" value="VitB12-dep_Met_synth_activ_dom"/>
</dbReference>
<dbReference type="InterPro" id="IPR033706">
    <property type="entry name" value="Met_synthase_B12-bd"/>
</dbReference>
<evidence type="ECO:0000256" key="22">
    <source>
        <dbReference type="PROSITE-ProRule" id="PRU00333"/>
    </source>
</evidence>
<accession>A0ABZ2AFU1</accession>
<dbReference type="EMBL" id="CP109495">
    <property type="protein sequence ID" value="WUX56150.1"/>
    <property type="molecule type" value="Genomic_DNA"/>
</dbReference>
<dbReference type="SUPFAM" id="SSF51717">
    <property type="entry name" value="Dihydropteroate synthetase-like"/>
    <property type="match status" value="1"/>
</dbReference>
<evidence type="ECO:0000259" key="25">
    <source>
        <dbReference type="PROSITE" id="PS50974"/>
    </source>
</evidence>
<evidence type="ECO:0000313" key="29">
    <source>
        <dbReference type="Proteomes" id="UP001432209"/>
    </source>
</evidence>
<comment type="function">
    <text evidence="18 21">Catalyzes the transfer of a methyl group from methyl-cobalamin to homocysteine, yielding enzyme-bound cob(I)alamin and methionine. Subsequently, remethylates the cofactor using methyltetrahydrofolate.</text>
</comment>
<reference evidence="28" key="1">
    <citation type="submission" date="2022-10" db="EMBL/GenBank/DDBJ databases">
        <title>The complete genomes of actinobacterial strains from the NBC collection.</title>
        <authorList>
            <person name="Joergensen T.S."/>
            <person name="Alvarez Arevalo M."/>
            <person name="Sterndorff E.B."/>
            <person name="Faurdal D."/>
            <person name="Vuksanovic O."/>
            <person name="Mourched A.-S."/>
            <person name="Charusanti P."/>
            <person name="Shaw S."/>
            <person name="Blin K."/>
            <person name="Weber T."/>
        </authorList>
    </citation>
    <scope>NUCLEOTIDE SEQUENCE</scope>
    <source>
        <strain evidence="28">NBC_01432</strain>
    </source>
</reference>
<keyword evidence="12 21" id="KW-0949">S-adenosyl-L-methionine</keyword>
<evidence type="ECO:0000256" key="5">
    <source>
        <dbReference type="ARBA" id="ARBA00010398"/>
    </source>
</evidence>
<dbReference type="PANTHER" id="PTHR45833:SF1">
    <property type="entry name" value="METHIONINE SYNTHASE"/>
    <property type="match status" value="1"/>
</dbReference>
<dbReference type="CDD" id="cd02069">
    <property type="entry name" value="methionine_synthase_B12_BD"/>
    <property type="match status" value="1"/>
</dbReference>
<dbReference type="PROSITE" id="PS50974">
    <property type="entry name" value="ADOMET_ACTIVATION"/>
    <property type="match status" value="1"/>
</dbReference>
<evidence type="ECO:0000256" key="14">
    <source>
        <dbReference type="ARBA" id="ARBA00022737"/>
    </source>
</evidence>
<dbReference type="PROSITE" id="PS51332">
    <property type="entry name" value="B12_BINDING"/>
    <property type="match status" value="1"/>
</dbReference>
<comment type="similarity">
    <text evidence="5">Belongs to the vitamin-B12 dependent methionine synthase family.</text>
</comment>
<dbReference type="Gene3D" id="3.10.196.10">
    <property type="entry name" value="Vitamin B12-dependent methionine synthase, activation domain"/>
    <property type="match status" value="1"/>
</dbReference>
<feature type="domain" description="Hcy-binding" evidence="23">
    <location>
        <begin position="15"/>
        <end position="318"/>
    </location>
</feature>
<dbReference type="GO" id="GO:0032259">
    <property type="term" value="P:methylation"/>
    <property type="evidence" value="ECO:0007669"/>
    <property type="project" value="UniProtKB-KW"/>
</dbReference>
<keyword evidence="17 21" id="KW-0170">Cobalt</keyword>
<dbReference type="CDD" id="cd00740">
    <property type="entry name" value="MeTr"/>
    <property type="match status" value="1"/>
</dbReference>
<evidence type="ECO:0000256" key="16">
    <source>
        <dbReference type="ARBA" id="ARBA00023167"/>
    </source>
</evidence>
<evidence type="ECO:0000256" key="2">
    <source>
        <dbReference type="ARBA" id="ARBA00001947"/>
    </source>
</evidence>
<comment type="pathway">
    <text evidence="4 21">Amino-acid biosynthesis; L-methionine biosynthesis via de novo pathway; L-methionine from L-homocysteine (MetH route): step 1/1.</text>
</comment>
<evidence type="ECO:0000256" key="7">
    <source>
        <dbReference type="ARBA" id="ARBA00013998"/>
    </source>
</evidence>
<evidence type="ECO:0000259" key="23">
    <source>
        <dbReference type="PROSITE" id="PS50970"/>
    </source>
</evidence>
<dbReference type="SUPFAM" id="SSF82282">
    <property type="entry name" value="Homocysteine S-methyltransferase"/>
    <property type="match status" value="1"/>
</dbReference>
<dbReference type="PROSITE" id="PS50970">
    <property type="entry name" value="HCY"/>
    <property type="match status" value="1"/>
</dbReference>
<dbReference type="InterPro" id="IPR003726">
    <property type="entry name" value="HCY_dom"/>
</dbReference>
<dbReference type="InterPro" id="IPR011005">
    <property type="entry name" value="Dihydropteroate_synth-like_sf"/>
</dbReference>
<dbReference type="InterPro" id="IPR050554">
    <property type="entry name" value="Met_Synthase/Corrinoid"/>
</dbReference>
<proteinExistence type="inferred from homology"/>
<dbReference type="InterPro" id="IPR036589">
    <property type="entry name" value="HCY_dom_sf"/>
</dbReference>
<name>A0ABZ2AFU1_STRNV</name>
<keyword evidence="15 21" id="KW-0862">Zinc</keyword>
<keyword evidence="14" id="KW-0677">Repeat</keyword>
<dbReference type="Gene3D" id="3.20.20.330">
    <property type="entry name" value="Homocysteine-binding-like domain"/>
    <property type="match status" value="1"/>
</dbReference>
<dbReference type="InterPro" id="IPR003759">
    <property type="entry name" value="Cbl-bd_cap"/>
</dbReference>
<keyword evidence="9 21" id="KW-0028">Amino-acid biosynthesis</keyword>
<dbReference type="InterPro" id="IPR037010">
    <property type="entry name" value="VitB12-dep_Met_synth_activ_sf"/>
</dbReference>
<evidence type="ECO:0000313" key="28">
    <source>
        <dbReference type="EMBL" id="WUX56150.1"/>
    </source>
</evidence>
<dbReference type="PROSITE" id="PS50972">
    <property type="entry name" value="PTERIN_BINDING"/>
    <property type="match status" value="1"/>
</dbReference>
<evidence type="ECO:0000256" key="18">
    <source>
        <dbReference type="ARBA" id="ARBA00025552"/>
    </source>
</evidence>
<dbReference type="InterPro" id="IPR006158">
    <property type="entry name" value="Cobalamin-bd"/>
</dbReference>
<evidence type="ECO:0000256" key="9">
    <source>
        <dbReference type="ARBA" id="ARBA00022605"/>
    </source>
</evidence>
<keyword evidence="8 21" id="KW-0489">Methyltransferase</keyword>
<dbReference type="SUPFAM" id="SSF47644">
    <property type="entry name" value="Methionine synthase domain"/>
    <property type="match status" value="1"/>
</dbReference>
<dbReference type="Gene3D" id="3.40.50.280">
    <property type="entry name" value="Cobalamin-binding domain"/>
    <property type="match status" value="1"/>
</dbReference>
<dbReference type="GO" id="GO:0008705">
    <property type="term" value="F:methionine synthase activity"/>
    <property type="evidence" value="ECO:0007669"/>
    <property type="project" value="UniProtKB-EC"/>
</dbReference>
<feature type="binding site" evidence="22">
    <location>
        <position position="237"/>
    </location>
    <ligand>
        <name>Zn(2+)</name>
        <dbReference type="ChEBI" id="CHEBI:29105"/>
    </ligand>
</feature>
<evidence type="ECO:0000256" key="21">
    <source>
        <dbReference type="PIRNR" id="PIRNR000381"/>
    </source>
</evidence>
<organism evidence="28 29">
    <name type="scientific">Streptomyces niveus</name>
    <name type="common">Streptomyces spheroides</name>
    <dbReference type="NCBI Taxonomy" id="193462"/>
    <lineage>
        <taxon>Bacteria</taxon>
        <taxon>Bacillati</taxon>
        <taxon>Actinomycetota</taxon>
        <taxon>Actinomycetes</taxon>
        <taxon>Kitasatosporales</taxon>
        <taxon>Streptomycetaceae</taxon>
        <taxon>Streptomyces</taxon>
    </lineage>
</organism>
<feature type="domain" description="B12-binding" evidence="26">
    <location>
        <begin position="738"/>
        <end position="875"/>
    </location>
</feature>
<comment type="catalytic activity">
    <reaction evidence="1 21">
        <text>(6S)-5-methyl-5,6,7,8-tetrahydrofolate + L-homocysteine = (6S)-5,6,7,8-tetrahydrofolate + L-methionine</text>
        <dbReference type="Rhea" id="RHEA:11172"/>
        <dbReference type="ChEBI" id="CHEBI:18608"/>
        <dbReference type="ChEBI" id="CHEBI:57453"/>
        <dbReference type="ChEBI" id="CHEBI:57844"/>
        <dbReference type="ChEBI" id="CHEBI:58199"/>
        <dbReference type="EC" id="2.1.1.13"/>
    </reaction>
</comment>
<dbReference type="EC" id="2.1.1.13" evidence="6 20"/>
<keyword evidence="13 21" id="KW-0479">Metal-binding</keyword>
<dbReference type="Pfam" id="PF02310">
    <property type="entry name" value="B12-binding"/>
    <property type="match status" value="1"/>
</dbReference>